<dbReference type="InterPro" id="IPR016900">
    <property type="entry name" value="Alg10"/>
</dbReference>
<feature type="transmembrane region" description="Helical" evidence="14">
    <location>
        <begin position="345"/>
        <end position="365"/>
    </location>
</feature>
<dbReference type="EC" id="2.4.1.256" evidence="4 14"/>
<comment type="subcellular location">
    <subcellularLocation>
        <location evidence="1">Endoplasmic reticulum membrane</location>
        <topology evidence="1">Multi-pass membrane protein</topology>
    </subcellularLocation>
</comment>
<evidence type="ECO:0000256" key="5">
    <source>
        <dbReference type="ARBA" id="ARBA00018512"/>
    </source>
</evidence>
<evidence type="ECO:0000256" key="3">
    <source>
        <dbReference type="ARBA" id="ARBA00010600"/>
    </source>
</evidence>
<evidence type="ECO:0000256" key="2">
    <source>
        <dbReference type="ARBA" id="ARBA00004922"/>
    </source>
</evidence>
<evidence type="ECO:0000256" key="6">
    <source>
        <dbReference type="ARBA" id="ARBA00022676"/>
    </source>
</evidence>
<evidence type="ECO:0000313" key="16">
    <source>
        <dbReference type="EMBL" id="KAH0562710.1"/>
    </source>
</evidence>
<reference evidence="16" key="1">
    <citation type="submission" date="2021-03" db="EMBL/GenBank/DDBJ databases">
        <title>Comparative genomics and phylogenomic investigation of the class Geoglossomycetes provide insights into ecological specialization and systematics.</title>
        <authorList>
            <person name="Melie T."/>
            <person name="Pirro S."/>
            <person name="Miller A.N."/>
            <person name="Quandt A."/>
        </authorList>
    </citation>
    <scope>NUCLEOTIDE SEQUENCE</scope>
    <source>
        <strain evidence="16">CAQ_001_2017</strain>
    </source>
</reference>
<evidence type="ECO:0000256" key="10">
    <source>
        <dbReference type="ARBA" id="ARBA00022989"/>
    </source>
</evidence>
<dbReference type="GO" id="GO:0106073">
    <property type="term" value="F:dolichyl pyrophosphate Glc2Man9GlcNAc2 alpha-1,2-glucosyltransferase activity"/>
    <property type="evidence" value="ECO:0007669"/>
    <property type="project" value="UniProtKB-UniRule"/>
</dbReference>
<evidence type="ECO:0000256" key="15">
    <source>
        <dbReference type="SAM" id="MobiDB-lite"/>
    </source>
</evidence>
<keyword evidence="8 14" id="KW-0812">Transmembrane</keyword>
<dbReference type="PIRSF" id="PIRSF028810">
    <property type="entry name" value="Alpha1_2_glucosyltferase_Alg10"/>
    <property type="match status" value="1"/>
</dbReference>
<keyword evidence="10 14" id="KW-1133">Transmembrane helix</keyword>
<protein>
    <recommendedName>
        <fullName evidence="5 14">Dol-P-Glc:Glc(2)Man(9)GlcNAc(2)-PP-Dol alpha-1,2-glucosyltransferase</fullName>
        <ecNumber evidence="4 14">2.4.1.256</ecNumber>
    </recommendedName>
</protein>
<dbReference type="Proteomes" id="UP000750711">
    <property type="component" value="Unassembled WGS sequence"/>
</dbReference>
<keyword evidence="9" id="KW-0256">Endoplasmic reticulum</keyword>
<comment type="function">
    <text evidence="12">Dol-P-Glc:Glc(2)Man(9)GlcNAc(2)-PP-Dol alpha-1,2-glucosyltransferase that operates in the biosynthetic pathway of dolichol-linked oligosaccharides, the glycan precursors employed in protein asparagine (N)-glycosylation. The assembly of dolichol-linked oligosaccharides begins on the cytosolic side of the endoplasmic reticulum membrane and finishes in its lumen. The sequential addition of sugars to dolichol pyrophosphate produces dolichol-linked oligosaccharides containing fourteen sugars, including two GlcNAcs, nine mannoses and three glucoses. Once assembled, the oligosaccharide is transferred from the lipid to nascent proteins by oligosaccharyltransferases. In the lumen of the endoplasmic reticulum, adds the third and last glucose residue from dolichyl phosphate glucose (Dol-P-Glc) onto the lipid-linked oligosaccharide intermediate Glc(2)Man(9)GlcNAc(2)-PP-Dol to produce Glc(3)Man(9)GlcNAc(2)-PP-Dol.</text>
</comment>
<dbReference type="GO" id="GO:0006488">
    <property type="term" value="P:dolichol-linked oligosaccharide biosynthetic process"/>
    <property type="evidence" value="ECO:0007669"/>
    <property type="project" value="UniProtKB-UniRule"/>
</dbReference>
<comment type="caution">
    <text evidence="14">Lacks conserved residue(s) required for the propagation of feature annotation.</text>
</comment>
<feature type="transmembrane region" description="Helical" evidence="14">
    <location>
        <begin position="259"/>
        <end position="281"/>
    </location>
</feature>
<keyword evidence="11 14" id="KW-0472">Membrane</keyword>
<feature type="region of interest" description="Disordered" evidence="15">
    <location>
        <begin position="373"/>
        <end position="392"/>
    </location>
</feature>
<name>A0A9P8LEE9_9PEZI</name>
<evidence type="ECO:0000256" key="9">
    <source>
        <dbReference type="ARBA" id="ARBA00022824"/>
    </source>
</evidence>
<feature type="transmembrane region" description="Helical" evidence="14">
    <location>
        <begin position="302"/>
        <end position="325"/>
    </location>
</feature>
<comment type="similarity">
    <text evidence="3 14">Belongs to the ALG10 glucosyltransferase family.</text>
</comment>
<evidence type="ECO:0000256" key="13">
    <source>
        <dbReference type="ARBA" id="ARBA00048064"/>
    </source>
</evidence>
<feature type="transmembrane region" description="Helical" evidence="14">
    <location>
        <begin position="131"/>
        <end position="151"/>
    </location>
</feature>
<feature type="transmembrane region" description="Helical" evidence="14">
    <location>
        <begin position="468"/>
        <end position="487"/>
    </location>
</feature>
<accession>A0A9P8LEE9</accession>
<keyword evidence="6 14" id="KW-0328">Glycosyltransferase</keyword>
<organism evidence="16 17">
    <name type="scientific">Trichoglossum hirsutum</name>
    <dbReference type="NCBI Taxonomy" id="265104"/>
    <lineage>
        <taxon>Eukaryota</taxon>
        <taxon>Fungi</taxon>
        <taxon>Dikarya</taxon>
        <taxon>Ascomycota</taxon>
        <taxon>Pezizomycotina</taxon>
        <taxon>Geoglossomycetes</taxon>
        <taxon>Geoglossales</taxon>
        <taxon>Geoglossaceae</taxon>
        <taxon>Trichoglossum</taxon>
    </lineage>
</organism>
<evidence type="ECO:0000256" key="7">
    <source>
        <dbReference type="ARBA" id="ARBA00022679"/>
    </source>
</evidence>
<evidence type="ECO:0000256" key="14">
    <source>
        <dbReference type="PIRNR" id="PIRNR028810"/>
    </source>
</evidence>
<dbReference type="EMBL" id="JAGHQM010000304">
    <property type="protein sequence ID" value="KAH0562710.1"/>
    <property type="molecule type" value="Genomic_DNA"/>
</dbReference>
<evidence type="ECO:0000256" key="4">
    <source>
        <dbReference type="ARBA" id="ARBA00011967"/>
    </source>
</evidence>
<evidence type="ECO:0000256" key="1">
    <source>
        <dbReference type="ARBA" id="ARBA00004477"/>
    </source>
</evidence>
<feature type="transmembrane region" description="Helical" evidence="14">
    <location>
        <begin position="216"/>
        <end position="239"/>
    </location>
</feature>
<comment type="pathway">
    <text evidence="2">Protein modification; protein glycosylation.</text>
</comment>
<sequence length="505" mass="57071">MACMGSNDNYSARPSITKYFGIFSCETLTLRLQNCIAVVIVIPLVAGRLHRLLQTEANTKGTGKSTKNRSSEGSNQAFNFTIHTALNIALFPPLFFFSALYYTEPWSIFWVLLAHPVLRSSKSSVKAKGSLGRFLLANSFLVAQGVIALLFRQTNISWIVVFYGGLEAVQSLESTAIDQTAFKARDLTIQGVAIRSWESGHVYDPPVHDAYFQGKIVLLAVSPYLVLLGAFGAFTIWNGGIVLGDKSNHVASLHLPQMLYIWPYIAFFSFPLIYPYLVDALPQACLPQFLRFSNKVRPRVSVALSFTGLMLCIVHFNTIVHPYLLADNRHYVFYVFRWILLRHRVAKYLVIPIYFVCGWATIMALGGTQVPTISSTQTDRSKGKGSGKGERGDAVRNRASFVIIWLTAAASSLVTAPLVEPRYFIMPWMMWRLYLPNSIFTSKRALVVKESRSRARSYLGAPFDRSSLWFETAWFLLVNSLTMYVFLYRGYEWPQEPGNVQRFMW</sequence>
<evidence type="ECO:0000256" key="8">
    <source>
        <dbReference type="ARBA" id="ARBA00022692"/>
    </source>
</evidence>
<evidence type="ECO:0000256" key="11">
    <source>
        <dbReference type="ARBA" id="ARBA00023136"/>
    </source>
</evidence>
<dbReference type="PANTHER" id="PTHR12989">
    <property type="entry name" value="ALPHA-1,2-GLUCOSYLTRANSFERASE ALG10"/>
    <property type="match status" value="1"/>
</dbReference>
<feature type="transmembrane region" description="Helical" evidence="14">
    <location>
        <begin position="77"/>
        <end position="102"/>
    </location>
</feature>
<feature type="compositionally biased region" description="Basic and acidic residues" evidence="15">
    <location>
        <begin position="379"/>
        <end position="392"/>
    </location>
</feature>
<keyword evidence="7" id="KW-0808">Transferase</keyword>
<comment type="catalytic activity">
    <reaction evidence="13">
        <text>an alpha-D-Glc-(1-&gt;3)-alpha-D-Glc-(1-&gt;3)-alpha-D-Man-(1-&gt;2)-alpha-D-Man-(1-&gt;2)-alpha-D-Man-(1-&gt;3)-[alpha-D-Man-(1-&gt;2)-alpha-D-Man-(1-&gt;3)-[alpha-D-Man-(1-&gt;2)-alpha-D-Man-(1-&gt;6)]-alpha-D-Man-(1-&gt;6)]-beta-D-Man-(1-&gt;4)-beta-D-GlcNAc-(1-&gt;4)-alpha-D-GlcNAc-diphospho-di-trans,poly-cis-dolichol + a di-trans,poly-cis-dolichyl beta-D-glucosyl phosphate = a alpha-D-Glc-(1-&gt;2)-alpha-D-Glc-(1-&gt;3)-alpha-D-Glc-(1-&gt;3)-alpha-D-Man-(1-&gt;2)-alpha-D-Man-(1-&gt;2)-alpha-D-Man-(1-&gt;3)-[alpha-D-Man-(1-&gt;2)-alpha-D-Man-(1-&gt;3)-[alpha-D-Man-(1-&gt;2)-alpha-D-Man-(1-&gt;6)]-alpha-D-Man-(1-&gt;6)]-beta-D-Man-(1-&gt;4)-beta-D-GlcNAc-(1-&gt;4)-alpha-D-GlcNAc-diphospho-di-trans,poly-cis-dolichol + a di-trans,poly-cis-dolichyl phosphate + H(+)</text>
        <dbReference type="Rhea" id="RHEA:29543"/>
        <dbReference type="Rhea" id="RHEA-COMP:19498"/>
        <dbReference type="Rhea" id="RHEA-COMP:19502"/>
        <dbReference type="Rhea" id="RHEA-COMP:19512"/>
        <dbReference type="Rhea" id="RHEA-COMP:19522"/>
        <dbReference type="ChEBI" id="CHEBI:15378"/>
        <dbReference type="ChEBI" id="CHEBI:57525"/>
        <dbReference type="ChEBI" id="CHEBI:57683"/>
        <dbReference type="ChEBI" id="CHEBI:132522"/>
        <dbReference type="ChEBI" id="CHEBI:132523"/>
        <dbReference type="EC" id="2.4.1.256"/>
    </reaction>
    <physiologicalReaction direction="left-to-right" evidence="13">
        <dbReference type="Rhea" id="RHEA:29544"/>
    </physiologicalReaction>
</comment>
<proteinExistence type="inferred from homology"/>
<gene>
    <name evidence="16" type="ORF">GP486_002626</name>
</gene>
<dbReference type="Pfam" id="PF04922">
    <property type="entry name" value="DIE2_ALG10"/>
    <property type="match status" value="1"/>
</dbReference>
<comment type="caution">
    <text evidence="16">The sequence shown here is derived from an EMBL/GenBank/DDBJ whole genome shotgun (WGS) entry which is preliminary data.</text>
</comment>
<evidence type="ECO:0000313" key="17">
    <source>
        <dbReference type="Proteomes" id="UP000750711"/>
    </source>
</evidence>
<keyword evidence="17" id="KW-1185">Reference proteome</keyword>
<dbReference type="GO" id="GO:0005789">
    <property type="term" value="C:endoplasmic reticulum membrane"/>
    <property type="evidence" value="ECO:0007669"/>
    <property type="project" value="UniProtKB-SubCell"/>
</dbReference>
<evidence type="ECO:0000256" key="12">
    <source>
        <dbReference type="ARBA" id="ARBA00044727"/>
    </source>
</evidence>
<feature type="transmembrane region" description="Helical" evidence="14">
    <location>
        <begin position="399"/>
        <end position="419"/>
    </location>
</feature>
<dbReference type="AlphaFoldDB" id="A0A9P8LEE9"/>
<dbReference type="PANTHER" id="PTHR12989:SF10">
    <property type="entry name" value="DOL-P-GLC:GLC(2)MAN(9)GLCNAC(2)-PP-DOL ALPHA-1,2-GLUCOSYLTRANSFERASE-RELATED"/>
    <property type="match status" value="1"/>
</dbReference>